<dbReference type="Proteomes" id="UP000256294">
    <property type="component" value="Unassembled WGS sequence"/>
</dbReference>
<dbReference type="InterPro" id="IPR049736">
    <property type="entry name" value="PqiC"/>
</dbReference>
<dbReference type="NCBIfam" id="NF033620">
    <property type="entry name" value="pqiC"/>
    <property type="match status" value="1"/>
</dbReference>
<feature type="domain" description="ABC-type transport auxiliary lipoprotein component" evidence="1">
    <location>
        <begin position="37"/>
        <end position="193"/>
    </location>
</feature>
<keyword evidence="3" id="KW-1185">Reference proteome</keyword>
<evidence type="ECO:0000313" key="3">
    <source>
        <dbReference type="Proteomes" id="UP000256294"/>
    </source>
</evidence>
<dbReference type="Pfam" id="PF03886">
    <property type="entry name" value="ABC_trans_aux"/>
    <property type="match status" value="1"/>
</dbReference>
<comment type="caution">
    <text evidence="2">The sequence shown here is derived from an EMBL/GenBank/DDBJ whole genome shotgun (WGS) entry which is preliminary data.</text>
</comment>
<protein>
    <recommendedName>
        <fullName evidence="1">ABC-type transport auxiliary lipoprotein component domain-containing protein</fullName>
    </recommendedName>
</protein>
<sequence>MEKLMLRLALLIPVSFLIMGNLLISGCSSSQPKKIYYQLPASTITSEVSRIDTNQERQLWVKKVHLVDYLASSGIVYQTGDVTYNDASNHLWASPLEQQLQQILVNQLSSAFPQRLVSDQPIEKNADALDLTITAFHGRYDGRVTIQGYWVLSKQKEAIKRTFNLELKQTKDGYAELVRTLATGYNQLTQSIASQIASQG</sequence>
<reference evidence="2 3" key="1">
    <citation type="submission" date="2018-08" db="EMBL/GenBank/DDBJ databases">
        <title>Genomic Encyclopedia of Archaeal and Bacterial Type Strains, Phase II (KMG-II): from individual species to whole genera.</title>
        <authorList>
            <person name="Goeker M."/>
        </authorList>
    </citation>
    <scope>NUCLEOTIDE SEQUENCE [LARGE SCALE GENOMIC DNA]</scope>
    <source>
        <strain evidence="2 3">DSM 17905</strain>
    </source>
</reference>
<proteinExistence type="predicted"/>
<evidence type="ECO:0000313" key="2">
    <source>
        <dbReference type="EMBL" id="REF28723.1"/>
    </source>
</evidence>
<accession>A0A3D9UJX0</accession>
<dbReference type="SUPFAM" id="SSF159594">
    <property type="entry name" value="XCC0632-like"/>
    <property type="match status" value="1"/>
</dbReference>
<dbReference type="Gene3D" id="3.40.50.10610">
    <property type="entry name" value="ABC-type transport auxiliary lipoprotein component"/>
    <property type="match status" value="1"/>
</dbReference>
<dbReference type="InterPro" id="IPR005586">
    <property type="entry name" value="ABC_trans_aux"/>
</dbReference>
<organism evidence="2 3">
    <name type="scientific">Xenorhabdus cabanillasii</name>
    <dbReference type="NCBI Taxonomy" id="351673"/>
    <lineage>
        <taxon>Bacteria</taxon>
        <taxon>Pseudomonadati</taxon>
        <taxon>Pseudomonadota</taxon>
        <taxon>Gammaproteobacteria</taxon>
        <taxon>Enterobacterales</taxon>
        <taxon>Morganellaceae</taxon>
        <taxon>Xenorhabdus</taxon>
    </lineage>
</organism>
<gene>
    <name evidence="2" type="ORF">BDD26_3681</name>
</gene>
<dbReference type="PROSITE" id="PS51257">
    <property type="entry name" value="PROKAR_LIPOPROTEIN"/>
    <property type="match status" value="1"/>
</dbReference>
<evidence type="ECO:0000259" key="1">
    <source>
        <dbReference type="Pfam" id="PF03886"/>
    </source>
</evidence>
<name>A0A3D9UJX0_9GAMM</name>
<dbReference type="AlphaFoldDB" id="A0A3D9UJX0"/>
<dbReference type="EMBL" id="QTUB01000001">
    <property type="protein sequence ID" value="REF28723.1"/>
    <property type="molecule type" value="Genomic_DNA"/>
</dbReference>
<dbReference type="RefSeq" id="WP_115827324.1">
    <property type="nucleotide sequence ID" value="NZ_QTUB01000001.1"/>
</dbReference>